<evidence type="ECO:0000256" key="6">
    <source>
        <dbReference type="SAM" id="MobiDB-lite"/>
    </source>
</evidence>
<dbReference type="InterPro" id="IPR012337">
    <property type="entry name" value="RNaseH-like_sf"/>
</dbReference>
<sequence>MVEHAGSSSRFNSKGNKKDKRKNDKKGKGKSEYLAPKAGIVKQKFQGTCYNCDQPGHRAANCKMPKRVNPRQANMVDENVDMIAMVSDVCAMISEVNLVGTNNSGWWIDTGATRHVCADKSMFHSFRAVDNGQKLYMGNSATADIKGEGDVILKMTSEKELKLTNVLYVPEIRKNLVSGWLLNKFGFRLVFESDKFVLSKNQMYVGKGYAVDAMFKLNVMVVKNDINKMNSSAYLIESSNVWHGRLGHVNFNSMRRLIKFNSIPNFHIDSKYKCETCVEAKLTRTSFKSVKRTTEPLDMIHTDICDLKSLPTKGGNKYFITFIDDCTKYCYVYLLKSKDEAIDKFVLYKTEVENQLGKKIKVVRSDRGGEYVAPFAELCAKHGIRHEFTAPYSPQQNGIAERKNRTLKEMVTAMLISSGMSQDMWGEAILTATYLLNKIPRKEKEETPYELWMGRKPSYQYLRVWGCLAKVAVPTPKAQKIGPKSVDCIFIGYAKKSTAYRFIVHESKNPDIQKNTIMESRNASFFENIFPCLSKGTGSSSRLDDKVVQDKRQRDDNDLQDERQDQTEEEEVEPRRSKRARNEKSFGPDFVSFMVENEPTSYREAVTSSEGQQWREAIKSEIESILQNHTWELVDLPPGCKPLGYKWIFKKKMKADGTVDKYKARVVIQGNWNSPMDVKTAFLNGDLEEEIYMNQPEGFIAPGQEGKIKRTHNGLVLSQAHYVDKILNTHNAGDSGQARTPIDTSLHLSKNRGLGVAQLEYSRIIGMLMYLMTGTRPDLAYAVSRLSRYTSNPSYAHWKAITRVLHYLRYSRDYGLHYDRHPAVIEGYSDANWISDIKDSRSTSGYVFTLGGAAISWKSSKQTVIAKSTMESEFIALDKCGEEAEWLRQFVEDIPRWPKPVTAISIHCDSKSAMGRAKSTMYNGKSRHIRRRHNSIRQLLSTGVISIDYVASKDNIADPFTKGLSRELVSKSSKGMGLKPLKE</sequence>
<feature type="compositionally biased region" description="Basic residues" evidence="6">
    <location>
        <begin position="15"/>
        <end position="28"/>
    </location>
</feature>
<evidence type="ECO:0000256" key="2">
    <source>
        <dbReference type="ARBA" id="ARBA00022723"/>
    </source>
</evidence>
<keyword evidence="2" id="KW-0479">Metal-binding</keyword>
<feature type="compositionally biased region" description="Polar residues" evidence="6">
    <location>
        <begin position="1"/>
        <end position="13"/>
    </location>
</feature>
<dbReference type="Pfam" id="PF13976">
    <property type="entry name" value="gag_pre-integrs"/>
    <property type="match status" value="1"/>
</dbReference>
<keyword evidence="4" id="KW-0378">Hydrolase</keyword>
<evidence type="ECO:0000256" key="4">
    <source>
        <dbReference type="ARBA" id="ARBA00022801"/>
    </source>
</evidence>
<dbReference type="SUPFAM" id="SSF56672">
    <property type="entry name" value="DNA/RNA polymerases"/>
    <property type="match status" value="1"/>
</dbReference>
<evidence type="ECO:0000313" key="10">
    <source>
        <dbReference type="Proteomes" id="UP001151760"/>
    </source>
</evidence>
<evidence type="ECO:0000256" key="1">
    <source>
        <dbReference type="ARBA" id="ARBA00022670"/>
    </source>
</evidence>
<comment type="caution">
    <text evidence="9">The sequence shown here is derived from an EMBL/GenBank/DDBJ whole genome shotgun (WGS) entry which is preliminary data.</text>
</comment>
<dbReference type="InterPro" id="IPR043502">
    <property type="entry name" value="DNA/RNA_pol_sf"/>
</dbReference>
<dbReference type="SMART" id="SM00343">
    <property type="entry name" value="ZnF_C2HC"/>
    <property type="match status" value="1"/>
</dbReference>
<reference evidence="9" key="1">
    <citation type="journal article" date="2022" name="Int. J. Mol. Sci.">
        <title>Draft Genome of Tanacetum Coccineum: Genomic Comparison of Closely Related Tanacetum-Family Plants.</title>
        <authorList>
            <person name="Yamashiro T."/>
            <person name="Shiraishi A."/>
            <person name="Nakayama K."/>
            <person name="Satake H."/>
        </authorList>
    </citation>
    <scope>NUCLEOTIDE SEQUENCE</scope>
</reference>
<keyword evidence="5" id="KW-0863">Zinc-finger</keyword>
<dbReference type="Pfam" id="PF00098">
    <property type="entry name" value="zf-CCHC"/>
    <property type="match status" value="1"/>
</dbReference>
<dbReference type="InterPro" id="IPR039537">
    <property type="entry name" value="Retrotran_Ty1/copia-like"/>
</dbReference>
<dbReference type="Pfam" id="PF25597">
    <property type="entry name" value="SH3_retrovirus"/>
    <property type="match status" value="1"/>
</dbReference>
<gene>
    <name evidence="9" type="ORF">Tco_0910685</name>
</gene>
<keyword evidence="10" id="KW-1185">Reference proteome</keyword>
<keyword evidence="3" id="KW-0064">Aspartyl protease</keyword>
<dbReference type="Gene3D" id="4.10.60.10">
    <property type="entry name" value="Zinc finger, CCHC-type"/>
    <property type="match status" value="1"/>
</dbReference>
<dbReference type="InterPro" id="IPR001584">
    <property type="entry name" value="Integrase_cat-core"/>
</dbReference>
<feature type="region of interest" description="Disordered" evidence="6">
    <location>
        <begin position="1"/>
        <end position="33"/>
    </location>
</feature>
<dbReference type="InterPro" id="IPR054722">
    <property type="entry name" value="PolX-like_BBD"/>
</dbReference>
<reference evidence="9" key="2">
    <citation type="submission" date="2022-01" db="EMBL/GenBank/DDBJ databases">
        <authorList>
            <person name="Yamashiro T."/>
            <person name="Shiraishi A."/>
            <person name="Satake H."/>
            <person name="Nakayama K."/>
        </authorList>
    </citation>
    <scope>NUCLEOTIDE SEQUENCE</scope>
</reference>
<evidence type="ECO:0000313" key="9">
    <source>
        <dbReference type="EMBL" id="GJT30410.1"/>
    </source>
</evidence>
<dbReference type="PROSITE" id="PS50158">
    <property type="entry name" value="ZF_CCHC"/>
    <property type="match status" value="1"/>
</dbReference>
<accession>A0ABQ5CTL3</accession>
<dbReference type="SUPFAM" id="SSF57756">
    <property type="entry name" value="Retrovirus zinc finger-like domains"/>
    <property type="match status" value="1"/>
</dbReference>
<feature type="domain" description="Integrase catalytic" evidence="8">
    <location>
        <begin position="292"/>
        <end position="456"/>
    </location>
</feature>
<dbReference type="Pfam" id="PF00665">
    <property type="entry name" value="rve"/>
    <property type="match status" value="1"/>
</dbReference>
<dbReference type="Gene3D" id="3.30.420.10">
    <property type="entry name" value="Ribonuclease H-like superfamily/Ribonuclease H"/>
    <property type="match status" value="1"/>
</dbReference>
<evidence type="ECO:0000256" key="3">
    <source>
        <dbReference type="ARBA" id="ARBA00022750"/>
    </source>
</evidence>
<dbReference type="Pfam" id="PF07727">
    <property type="entry name" value="RVT_2"/>
    <property type="match status" value="2"/>
</dbReference>
<protein>
    <submittedName>
        <fullName evidence="9">Retrovirus-related pol polyprotein from transposon TNT 1-94</fullName>
    </submittedName>
</protein>
<dbReference type="PANTHER" id="PTHR42648">
    <property type="entry name" value="TRANSPOSASE, PUTATIVE-RELATED"/>
    <property type="match status" value="1"/>
</dbReference>
<dbReference type="InterPro" id="IPR001878">
    <property type="entry name" value="Znf_CCHC"/>
</dbReference>
<evidence type="ECO:0000259" key="8">
    <source>
        <dbReference type="PROSITE" id="PS50994"/>
    </source>
</evidence>
<feature type="domain" description="CCHC-type" evidence="7">
    <location>
        <begin position="49"/>
        <end position="63"/>
    </location>
</feature>
<dbReference type="InterPro" id="IPR036397">
    <property type="entry name" value="RNaseH_sf"/>
</dbReference>
<dbReference type="InterPro" id="IPR057670">
    <property type="entry name" value="SH3_retrovirus"/>
</dbReference>
<dbReference type="InterPro" id="IPR025724">
    <property type="entry name" value="GAG-pre-integrase_dom"/>
</dbReference>
<evidence type="ECO:0000256" key="5">
    <source>
        <dbReference type="PROSITE-ProRule" id="PRU00047"/>
    </source>
</evidence>
<dbReference type="EMBL" id="BQNB010014623">
    <property type="protein sequence ID" value="GJT30410.1"/>
    <property type="molecule type" value="Genomic_DNA"/>
</dbReference>
<organism evidence="9 10">
    <name type="scientific">Tanacetum coccineum</name>
    <dbReference type="NCBI Taxonomy" id="301880"/>
    <lineage>
        <taxon>Eukaryota</taxon>
        <taxon>Viridiplantae</taxon>
        <taxon>Streptophyta</taxon>
        <taxon>Embryophyta</taxon>
        <taxon>Tracheophyta</taxon>
        <taxon>Spermatophyta</taxon>
        <taxon>Magnoliopsida</taxon>
        <taxon>eudicotyledons</taxon>
        <taxon>Gunneridae</taxon>
        <taxon>Pentapetalae</taxon>
        <taxon>asterids</taxon>
        <taxon>campanulids</taxon>
        <taxon>Asterales</taxon>
        <taxon>Asteraceae</taxon>
        <taxon>Asteroideae</taxon>
        <taxon>Anthemideae</taxon>
        <taxon>Anthemidinae</taxon>
        <taxon>Tanacetum</taxon>
    </lineage>
</organism>
<dbReference type="CDD" id="cd09272">
    <property type="entry name" value="RNase_HI_RT_Ty1"/>
    <property type="match status" value="1"/>
</dbReference>
<feature type="compositionally biased region" description="Basic and acidic residues" evidence="6">
    <location>
        <begin position="542"/>
        <end position="566"/>
    </location>
</feature>
<feature type="region of interest" description="Disordered" evidence="6">
    <location>
        <begin position="537"/>
        <end position="583"/>
    </location>
</feature>
<proteinExistence type="predicted"/>
<dbReference type="Pfam" id="PF22936">
    <property type="entry name" value="Pol_BBD"/>
    <property type="match status" value="1"/>
</dbReference>
<dbReference type="Proteomes" id="UP001151760">
    <property type="component" value="Unassembled WGS sequence"/>
</dbReference>
<dbReference type="PROSITE" id="PS50994">
    <property type="entry name" value="INTEGRASE"/>
    <property type="match status" value="1"/>
</dbReference>
<dbReference type="InterPro" id="IPR013103">
    <property type="entry name" value="RVT_2"/>
</dbReference>
<keyword evidence="5" id="KW-0862">Zinc</keyword>
<dbReference type="InterPro" id="IPR036875">
    <property type="entry name" value="Znf_CCHC_sf"/>
</dbReference>
<dbReference type="PANTHER" id="PTHR42648:SF20">
    <property type="entry name" value="RNA-DIRECTED DNA POLYMERASE"/>
    <property type="match status" value="1"/>
</dbReference>
<evidence type="ECO:0000259" key="7">
    <source>
        <dbReference type="PROSITE" id="PS50158"/>
    </source>
</evidence>
<keyword evidence="1" id="KW-0645">Protease</keyword>
<name>A0ABQ5CTL3_9ASTR</name>
<dbReference type="SUPFAM" id="SSF53098">
    <property type="entry name" value="Ribonuclease H-like"/>
    <property type="match status" value="1"/>
</dbReference>